<keyword evidence="6" id="KW-0732">Signal</keyword>
<name>A0A8K0TBE3_9PEZI</name>
<keyword evidence="2 5" id="KW-0812">Transmembrane</keyword>
<feature type="transmembrane region" description="Helical" evidence="5">
    <location>
        <begin position="218"/>
        <end position="238"/>
    </location>
</feature>
<accession>A0A8K0TBE3</accession>
<evidence type="ECO:0000313" key="8">
    <source>
        <dbReference type="Proteomes" id="UP000813385"/>
    </source>
</evidence>
<comment type="subcellular location">
    <subcellularLocation>
        <location evidence="1">Membrane</location>
        <topology evidence="1">Multi-pass membrane protein</topology>
    </subcellularLocation>
</comment>
<protein>
    <recommendedName>
        <fullName evidence="9">CorA-like Mg2+ transporter protein</fullName>
    </recommendedName>
</protein>
<dbReference type="AlphaFoldDB" id="A0A8K0TBE3"/>
<evidence type="ECO:0000256" key="5">
    <source>
        <dbReference type="SAM" id="Phobius"/>
    </source>
</evidence>
<organism evidence="7 8">
    <name type="scientific">Plectosphaerella cucumerina</name>
    <dbReference type="NCBI Taxonomy" id="40658"/>
    <lineage>
        <taxon>Eukaryota</taxon>
        <taxon>Fungi</taxon>
        <taxon>Dikarya</taxon>
        <taxon>Ascomycota</taxon>
        <taxon>Pezizomycotina</taxon>
        <taxon>Sordariomycetes</taxon>
        <taxon>Hypocreomycetidae</taxon>
        <taxon>Glomerellales</taxon>
        <taxon>Plectosphaerellaceae</taxon>
        <taxon>Plectosphaerella</taxon>
    </lineage>
</organism>
<dbReference type="Proteomes" id="UP000813385">
    <property type="component" value="Unassembled WGS sequence"/>
</dbReference>
<evidence type="ECO:0000256" key="3">
    <source>
        <dbReference type="ARBA" id="ARBA00022989"/>
    </source>
</evidence>
<sequence>MDQIILLLMPLRVLQGHVAYTSSALAGLTHQISKAEAQILDPSQLKDFDILIKNLHRYNADLLKLERRWRFERNLSATIRDVFESWKHDPNIDFERHIEWKTKHGQYDPKVNIIIELDEASMLQEKLSQASEYDLGVLPRRIQNQFTAVYNLMAQRDTKANIRLAMDSQRLATASLRDSSSMKTIAGMTLIFLPPTFICSFFSMSFFNFEATGAKNLWIYFATAAPLTAVVTLSWLVYTSWRRKADEQRFEREASSVHAV</sequence>
<dbReference type="SUPFAM" id="SSF144083">
    <property type="entry name" value="Magnesium transport protein CorA, transmembrane region"/>
    <property type="match status" value="1"/>
</dbReference>
<dbReference type="OrthoDB" id="3561681at2759"/>
<gene>
    <name evidence="7" type="ORF">B0T11DRAFT_332460</name>
</gene>
<evidence type="ECO:0008006" key="9">
    <source>
        <dbReference type="Google" id="ProtNLM"/>
    </source>
</evidence>
<reference evidence="7" key="1">
    <citation type="journal article" date="2021" name="Nat. Commun.">
        <title>Genetic determinants of endophytism in the Arabidopsis root mycobiome.</title>
        <authorList>
            <person name="Mesny F."/>
            <person name="Miyauchi S."/>
            <person name="Thiergart T."/>
            <person name="Pickel B."/>
            <person name="Atanasova L."/>
            <person name="Karlsson M."/>
            <person name="Huettel B."/>
            <person name="Barry K.W."/>
            <person name="Haridas S."/>
            <person name="Chen C."/>
            <person name="Bauer D."/>
            <person name="Andreopoulos W."/>
            <person name="Pangilinan J."/>
            <person name="LaButti K."/>
            <person name="Riley R."/>
            <person name="Lipzen A."/>
            <person name="Clum A."/>
            <person name="Drula E."/>
            <person name="Henrissat B."/>
            <person name="Kohler A."/>
            <person name="Grigoriev I.V."/>
            <person name="Martin F.M."/>
            <person name="Hacquard S."/>
        </authorList>
    </citation>
    <scope>NUCLEOTIDE SEQUENCE</scope>
    <source>
        <strain evidence="7">MPI-CAGE-AT-0016</strain>
    </source>
</reference>
<keyword evidence="8" id="KW-1185">Reference proteome</keyword>
<feature type="signal peptide" evidence="6">
    <location>
        <begin position="1"/>
        <end position="16"/>
    </location>
</feature>
<dbReference type="EMBL" id="JAGPXD010000006">
    <property type="protein sequence ID" value="KAH7349377.1"/>
    <property type="molecule type" value="Genomic_DNA"/>
</dbReference>
<evidence type="ECO:0000256" key="6">
    <source>
        <dbReference type="SAM" id="SignalP"/>
    </source>
</evidence>
<dbReference type="Gene3D" id="1.20.58.340">
    <property type="entry name" value="Magnesium transport protein CorA, transmembrane region"/>
    <property type="match status" value="1"/>
</dbReference>
<comment type="caution">
    <text evidence="7">The sequence shown here is derived from an EMBL/GenBank/DDBJ whole genome shotgun (WGS) entry which is preliminary data.</text>
</comment>
<proteinExistence type="predicted"/>
<keyword evidence="3 5" id="KW-1133">Transmembrane helix</keyword>
<evidence type="ECO:0000313" key="7">
    <source>
        <dbReference type="EMBL" id="KAH7349377.1"/>
    </source>
</evidence>
<keyword evidence="4 5" id="KW-0472">Membrane</keyword>
<dbReference type="GO" id="GO:0016020">
    <property type="term" value="C:membrane"/>
    <property type="evidence" value="ECO:0007669"/>
    <property type="project" value="UniProtKB-SubCell"/>
</dbReference>
<dbReference type="InterPro" id="IPR045863">
    <property type="entry name" value="CorA_TM1_TM2"/>
</dbReference>
<feature type="chain" id="PRO_5035431340" description="CorA-like Mg2+ transporter protein" evidence="6">
    <location>
        <begin position="17"/>
        <end position="260"/>
    </location>
</feature>
<evidence type="ECO:0000256" key="4">
    <source>
        <dbReference type="ARBA" id="ARBA00023136"/>
    </source>
</evidence>
<evidence type="ECO:0000256" key="2">
    <source>
        <dbReference type="ARBA" id="ARBA00022692"/>
    </source>
</evidence>
<feature type="transmembrane region" description="Helical" evidence="5">
    <location>
        <begin position="185"/>
        <end position="206"/>
    </location>
</feature>
<evidence type="ECO:0000256" key="1">
    <source>
        <dbReference type="ARBA" id="ARBA00004141"/>
    </source>
</evidence>